<dbReference type="AlphaFoldDB" id="A0A9Q2XN60"/>
<reference evidence="1" key="1">
    <citation type="journal article" date="2022" name="Int. J. Syst. Evol. Microbiol.">
        <title>Pseudomonas aegrilactucae sp. nov. and Pseudomonas morbosilactucae sp. nov., pathogens causing bacterial rot of lettuce in Japan.</title>
        <authorList>
            <person name="Sawada H."/>
            <person name="Fujikawa T."/>
            <person name="Satou M."/>
        </authorList>
    </citation>
    <scope>NUCLEOTIDE SEQUENCE</scope>
    <source>
        <strain evidence="1">MAFF 301350</strain>
    </source>
</reference>
<proteinExistence type="predicted"/>
<gene>
    <name evidence="1" type="ORF">KUO17_20030</name>
</gene>
<protein>
    <submittedName>
        <fullName evidence="1">Uncharacterized protein</fullName>
    </submittedName>
</protein>
<accession>A0A9Q2XN60</accession>
<dbReference type="RefSeq" id="WP_217977255.1">
    <property type="nucleotide sequence ID" value="NZ_JAHTBI010000078.1"/>
</dbReference>
<evidence type="ECO:0000313" key="2">
    <source>
        <dbReference type="Proteomes" id="UP001106592"/>
    </source>
</evidence>
<dbReference type="EMBL" id="JAHTBI010000078">
    <property type="protein sequence ID" value="MBV6289287.1"/>
    <property type="molecule type" value="Genomic_DNA"/>
</dbReference>
<dbReference type="Proteomes" id="UP001106592">
    <property type="component" value="Unassembled WGS sequence"/>
</dbReference>
<name>A0A9Q2XN60_9PSED</name>
<comment type="caution">
    <text evidence="1">The sequence shown here is derived from an EMBL/GenBank/DDBJ whole genome shotgun (WGS) entry which is preliminary data.</text>
</comment>
<sequence length="171" mass="19302">MQTLQSLRTTVYAIPVGARRKVVHAWVREFEAVIGSSTLYLNAYLELAVEVFSVEALYRKPGMYSLVHLMYVDMYRMTTVQKERLLQALRDNYNGYDDLDLCWHTGDLIARCYEQNVALAAFSAMFDSATPQGKEGVALGLDVLMRQPGRAPDLGKRVRRILGLPGVMPAR</sequence>
<evidence type="ECO:0000313" key="1">
    <source>
        <dbReference type="EMBL" id="MBV6289287.1"/>
    </source>
</evidence>
<keyword evidence="2" id="KW-1185">Reference proteome</keyword>
<reference evidence="1" key="2">
    <citation type="journal article" date="2023" name="Plant Pathol.">
        <title>Dismantling and reorganizing Pseudomonas marginalis sensu#lato.</title>
        <authorList>
            <person name="Sawada H."/>
            <person name="Fujikawa T."/>
            <person name="Satou M."/>
        </authorList>
    </citation>
    <scope>NUCLEOTIDE SEQUENCE</scope>
    <source>
        <strain evidence="1">MAFF 301350</strain>
    </source>
</reference>
<organism evidence="1 2">
    <name type="scientific">Pseudomonas aegrilactucae</name>
    <dbReference type="NCBI Taxonomy" id="2854028"/>
    <lineage>
        <taxon>Bacteria</taxon>
        <taxon>Pseudomonadati</taxon>
        <taxon>Pseudomonadota</taxon>
        <taxon>Gammaproteobacteria</taxon>
        <taxon>Pseudomonadales</taxon>
        <taxon>Pseudomonadaceae</taxon>
        <taxon>Pseudomonas</taxon>
    </lineage>
</organism>